<evidence type="ECO:0000256" key="3">
    <source>
        <dbReference type="SAM" id="Phobius"/>
    </source>
</evidence>
<dbReference type="Pfam" id="PF10344">
    <property type="entry name" value="Hobbit"/>
    <property type="match status" value="1"/>
</dbReference>
<feature type="domain" description="FMP27/BLTP2/Hobbit GFWDK motif-containing RBG unit" evidence="4">
    <location>
        <begin position="1280"/>
        <end position="1434"/>
    </location>
</feature>
<keyword evidence="1" id="KW-0175">Coiled coil</keyword>
<dbReference type="InParanoid" id="A0A4S2MVH2"/>
<feature type="region of interest" description="Disordered" evidence="2">
    <location>
        <begin position="2660"/>
        <end position="2699"/>
    </location>
</feature>
<feature type="compositionally biased region" description="Basic and acidic residues" evidence="2">
    <location>
        <begin position="1107"/>
        <end position="1126"/>
    </location>
</feature>
<evidence type="ECO:0000259" key="5">
    <source>
        <dbReference type="SMART" id="SM01215"/>
    </source>
</evidence>
<evidence type="ECO:0000313" key="7">
    <source>
        <dbReference type="EMBL" id="TGZ80533.1"/>
    </source>
</evidence>
<feature type="compositionally biased region" description="Basic and acidic residues" evidence="2">
    <location>
        <begin position="2589"/>
        <end position="2601"/>
    </location>
</feature>
<feature type="region of interest" description="Disordered" evidence="2">
    <location>
        <begin position="2080"/>
        <end position="2100"/>
    </location>
</feature>
<keyword evidence="3" id="KW-0812">Transmembrane</keyword>
<evidence type="ECO:0000259" key="4">
    <source>
        <dbReference type="SMART" id="SM01214"/>
    </source>
</evidence>
<evidence type="ECO:0000256" key="1">
    <source>
        <dbReference type="SAM" id="Coils"/>
    </source>
</evidence>
<keyword evidence="3" id="KW-1133">Transmembrane helix</keyword>
<keyword evidence="8" id="KW-1185">Reference proteome</keyword>
<protein>
    <submittedName>
        <fullName evidence="7">Uncharacterized protein</fullName>
    </submittedName>
</protein>
<feature type="region of interest" description="Disordered" evidence="2">
    <location>
        <begin position="1897"/>
        <end position="1916"/>
    </location>
</feature>
<evidence type="ECO:0000259" key="6">
    <source>
        <dbReference type="SMART" id="SM01216"/>
    </source>
</evidence>
<dbReference type="InterPro" id="IPR019415">
    <property type="entry name" value="FMP27_SW_RBG"/>
</dbReference>
<dbReference type="FunCoup" id="A0A4S2MVH2">
    <property type="interactions" value="244"/>
</dbReference>
<dbReference type="Proteomes" id="UP000298138">
    <property type="component" value="Unassembled WGS sequence"/>
</dbReference>
<proteinExistence type="predicted"/>
<sequence length="3021" mass="340028">MAGSSAVEGATASYNYHTLALGIIVLVYLSTFVIFAAIRILTGVSIQRVGYLALRGIYFKPQHGVKVEIRRIGLTFHRPTFTQPTWISIVVDGSKVTLDLRDKPDEDAGDGISSPDEPGTPMARSRSNSKQKSQLRGRTKGSDAENTAEKKDSKLVEAVLKSKEALKQVHKWIRWIKLVDVVVSNTTMAVTNVGSVQVGSVTMLADTRRKGGDRNQMFDHCTPLKEGQFPVEWHIVTKNILLFTPGTKDPTELLDYASVTIYGVMEEQFRGIRDLAMSAKAGRIDIPCDPLLDAQQRLKALRKEKIRRKTNKHRDLGISLSTVMEEMSLPGSRTERMAEAVMESKEILNSLIRGIKEIQFAVGYLVISKAVSRIKPTGKPLRVLMSMKEFGMDVHRLDQKSPAHRMYFSVKDVAHQALLAAISISVSVDDGARQDKLVYIPMVTMTSRTTLLSKVIEIVEKSELNRNSNVLFANMVVTSPSIDLEPRHLPIVIALFKSKPKRHGNTSEKRAHLMSRFLPKANIKFSIQEPVIRILLPPTEPEFKRTDGMDMLISASSSVSLDLESFHEAEGQAHYSLSSTFRIINHLLYYRAASGILHDLMRSETLDLKLQLNATPEVQVVANANLNTFTLRLVRPEIVQGLKQMITQFKRKSEPDKMRYPESKDARNFLRQLPLWLDHFKVECNDITIEVAGIDEEVSGATLGVALQMDEWSINYMGKKNDMDPKPTPLRRRVASRTVSIEDIRPKEPPIPVSKSPTDGRSLKFNFRGVHSFIVESEESWENDAFISLPHIDFSLHTGSDLEGPMLHFGSSIKSIFLHYSMYRHHCVLVAAKVLKETFGGSSAPETALPTSPNTLDVGVWGDMDLVESPISTALEFRHVDVKITHIKIKASFPDDPPLMMELHGVDAGRHRWGFPFFKSKYFRLYVESPKMRNCWARMVSIRQLRVDMREMRRKNDGNSVEEKSLDLTADAIRVAVPHQVTVYHITDNIVNTVKASEQMHHRFNTGTNEYIVEKGPEGPKHVPRMTLRTRALLLELEDDPFETKLGLIYRVGLVEQKKRLARLAAFDAKVKKMEESQSRRSWETTRTSALAHEPAPPPKPRRMRTWRSEHPNRDPNRTEDPDGKSKWKHMRRRSGGVGMRYNPENAYEPSNAAAIGIDDAWERLMEHESSAWIKRIQSATEKLRARSAHTREAFWGEDDMPADEDDEDEIVALPQRPSLMAAYFNDAQIVVDKPSFPLQQLPKFLHRVGKGLPEDTLFALLIPLNIKINFGEGKVLLRDYPLPFIHVPPMRVGQSSRLHSWSLESDFVIAEEFRGPECLREKNVCVVPATKDGPGLAVNVKRTVSAVKSYSDIKVAINTSYATRITWCMSYQPAIQDMMMAFETLTKPHVDPSERVGFWDKIRLVFHSMLSLSWNGDGDVHLFLKGSRDPYKITGEGTGFAMCWRGNVNWNLGRDPSPEKGIQVESGEFLLAVPDFTRYAAEELDSGSVPDSKSFLSANSISNGALFKKIIMKLSGKIHWLVGLMFEQELTTEEDWKLRKRSFEFKPHYEVTLRAPEHAKAPPGEVYDAFRGFRSHHLHLSLAIIAPADREWRSSATSPSPSKSYNTIHLTPRFFTHFYAWWDLFSGPLSLPVRQGDLWPGLEKSSKKLGHHLATIKYKLCLAPLFISHIYKHSDRDEDGHEITAATGLKAKLESFTLDMHQRREEVLTTAKSSSVPNSVITPNVTPPQIITTTTMRLNEAELDFHNADIRAVSAIIDKLSLEDRISRSATISPDNFSDEFHLSDDIEVHAVVEGDRDMKWVDMDDFVEIDWMLPKGRPPRVKILPLAFTPRFTYFRQTEHADPEAPGSVSSFGHEPTHSCIISQDKDPREIQCALVQARLERVNQQMSRNREALARLSERTKANPDQDAKRESQILMDQSSILYDKLKFLQNMLRQISSKLDDKNGMSRPGTANSGDSSNSEGDRLFDHDDSAPLDYSSDFDNRFIVHNMQAKWNNSLRNVIFKYIHQVNQRRGFVYYMSRRAVKFILDLIEEQKLSGQEQASGYTEWASTPSSADTEDPIITERIQKLLDDEIKVAVADDNSPPGSSGGMSTGPRATDDLAGDLAKEYVPQNSYHVRLIAPQIQLQSEKNEGSAVLVVAQGMQLKIVSVMDRERIGDDVSGLVQRRFALNLENTQFFVSRHQDFSHQSMYLHSANRYGAGHNSSWPPWVPLESMFDFRNNPVGFSRVVERTSATLRYEKHNSLRLKYGDRVSELQGSPSATKNSPIDTERPVDTVSVDFPRVEASCDSSQYFAMYIIVLDLLLYTDPAEKSRNEMLEKIMLASDFTDLTGASEMVERLQGRIHQLEEIKEYFEMNQKTLDLEGWKSSETVDQDLARYEDELFFLMNAITRAQRKLDERVPKSSTILKWYLTASEIVWHLLCEQVNNKRDSLMDISLNKAFYKRSDNQDGSNSNEVEVQHIKGYNLLPESVYPEMITAYFRDDQSYVDFGNANMLRVSWNMLDSVGGIPIVESFEVNVHPMKVQLERDVGERIFEYIFPGVRNKSGENNGFSPFMVNSMKPIVDTTEEQSAPDFPVLHTPMDESESETSRHSSEIDYRLRPTLSLTPGDRPSINPLPPRPNTAHSSASFFASSSRSIVERYNADGSGSRTVMAETISASTTTRKSLESRPPLAGRSKSTTLFARPQGHHGKQPSDDLSQMMSRASNYMMLSYIKIVGVTLCLSYKGRGESNLEDIHEFVFRLPDLEYRNKCWSNYDLAMHLKKDVIRALISHTGAILQNKLTNHRPSRQTQNQQKKKSRLGNLGNKDQSSNSLTVHPNNSGGSSSSSLFNFRITGTPNSANGSLTPNNDIRETRSPNASDDSFKSFNRPEPTTTLPTRDINNVSRASDRSSTSSRLGIAGLDLMGQHDFNTGYSAFITSDANRNTNSNASSGVERFQSAMGRLAGFGTQARVVKDNGKEAMRPHTANPAGGAGEPRLGSSSSGEGGEASGAGSSVDHGEKKKKPAGAMLKKVFGGGSGN</sequence>
<evidence type="ECO:0000313" key="8">
    <source>
        <dbReference type="Proteomes" id="UP000298138"/>
    </source>
</evidence>
<feature type="region of interest" description="Disordered" evidence="2">
    <location>
        <begin position="102"/>
        <end position="152"/>
    </location>
</feature>
<feature type="region of interest" description="Disordered" evidence="2">
    <location>
        <begin position="1943"/>
        <end position="1971"/>
    </location>
</feature>
<keyword evidence="3" id="KW-0472">Membrane</keyword>
<organism evidence="7 8">
    <name type="scientific">Ascodesmis nigricans</name>
    <dbReference type="NCBI Taxonomy" id="341454"/>
    <lineage>
        <taxon>Eukaryota</taxon>
        <taxon>Fungi</taxon>
        <taxon>Dikarya</taxon>
        <taxon>Ascomycota</taxon>
        <taxon>Pezizomycotina</taxon>
        <taxon>Pezizomycetes</taxon>
        <taxon>Pezizales</taxon>
        <taxon>Ascodesmidaceae</taxon>
        <taxon>Ascodesmis</taxon>
    </lineage>
</organism>
<feature type="compositionally biased region" description="Basic and acidic residues" evidence="2">
    <location>
        <begin position="140"/>
        <end position="152"/>
    </location>
</feature>
<gene>
    <name evidence="7" type="ORF">EX30DRAFT_53272</name>
</gene>
<feature type="compositionally biased region" description="Basic residues" evidence="2">
    <location>
        <begin position="127"/>
        <end position="139"/>
    </location>
</feature>
<reference evidence="7 8" key="1">
    <citation type="submission" date="2019-04" db="EMBL/GenBank/DDBJ databases">
        <title>Comparative genomics and transcriptomics to analyze fruiting body development in filamentous ascomycetes.</title>
        <authorList>
            <consortium name="DOE Joint Genome Institute"/>
            <person name="Lutkenhaus R."/>
            <person name="Traeger S."/>
            <person name="Breuer J."/>
            <person name="Kuo A."/>
            <person name="Lipzen A."/>
            <person name="Pangilinan J."/>
            <person name="Dilworth D."/>
            <person name="Sandor L."/>
            <person name="Poggeler S."/>
            <person name="Barry K."/>
            <person name="Grigoriev I.V."/>
            <person name="Nowrousian M."/>
        </authorList>
    </citation>
    <scope>NUCLEOTIDE SEQUENCE [LARGE SCALE GENOMIC DNA]</scope>
    <source>
        <strain evidence="7 8">CBS 389.68</strain>
    </source>
</reference>
<dbReference type="PANTHER" id="PTHR15678">
    <property type="entry name" value="ANTIGEN MLAA-22-RELATED"/>
    <property type="match status" value="1"/>
</dbReference>
<feature type="compositionally biased region" description="Polar residues" evidence="2">
    <location>
        <begin position="2835"/>
        <end position="2850"/>
    </location>
</feature>
<dbReference type="SMART" id="SM01215">
    <property type="entry name" value="Fmp27_SW"/>
    <property type="match status" value="1"/>
</dbReference>
<feature type="compositionally biased region" description="Basic and acidic residues" evidence="2">
    <location>
        <begin position="1897"/>
        <end position="1915"/>
    </location>
</feature>
<feature type="region of interest" description="Disordered" evidence="2">
    <location>
        <begin position="1074"/>
        <end position="1144"/>
    </location>
</feature>
<dbReference type="InterPro" id="IPR019441">
    <property type="entry name" value="FMP27/BLTP2/Hobbit_GFWDK_RBG"/>
</dbReference>
<feature type="region of interest" description="Disordered" evidence="2">
    <location>
        <begin position="2781"/>
        <end position="2895"/>
    </location>
</feature>
<dbReference type="SMART" id="SM01214">
    <property type="entry name" value="Fmp27_GFWDK"/>
    <property type="match status" value="1"/>
</dbReference>
<dbReference type="SMART" id="SM01216">
    <property type="entry name" value="Fmp27_WPPW"/>
    <property type="match status" value="1"/>
</dbReference>
<feature type="compositionally biased region" description="Polar residues" evidence="2">
    <location>
        <begin position="2807"/>
        <end position="2821"/>
    </location>
</feature>
<dbReference type="InterPro" id="IPR019449">
    <property type="entry name" value="FMP27_WPPW_RBG"/>
</dbReference>
<dbReference type="STRING" id="341454.A0A4S2MVH2"/>
<evidence type="ECO:0000256" key="2">
    <source>
        <dbReference type="SAM" id="MobiDB-lite"/>
    </source>
</evidence>
<feature type="domain" description="FMP27 SW motif-containing RBG unit" evidence="5">
    <location>
        <begin position="1160"/>
        <end position="1262"/>
    </location>
</feature>
<name>A0A4S2MVH2_9PEZI</name>
<dbReference type="OrthoDB" id="1562405at2759"/>
<feature type="region of interest" description="Disordered" evidence="2">
    <location>
        <begin position="2962"/>
        <end position="3021"/>
    </location>
</feature>
<dbReference type="PANTHER" id="PTHR15678:SF6">
    <property type="entry name" value="BRIDGE-LIKE LIPID TRANSFER PROTEIN FAMILY MEMBER 2"/>
    <property type="match status" value="1"/>
</dbReference>
<dbReference type="EMBL" id="ML220124">
    <property type="protein sequence ID" value="TGZ80533.1"/>
    <property type="molecule type" value="Genomic_DNA"/>
</dbReference>
<feature type="region of interest" description="Disordered" evidence="2">
    <location>
        <begin position="2574"/>
        <end position="2628"/>
    </location>
</feature>
<feature type="coiled-coil region" evidence="1">
    <location>
        <begin position="2331"/>
        <end position="2397"/>
    </location>
</feature>
<feature type="compositionally biased region" description="Polar residues" evidence="2">
    <location>
        <begin position="1953"/>
        <end position="1963"/>
    </location>
</feature>
<feature type="transmembrane region" description="Helical" evidence="3">
    <location>
        <begin position="19"/>
        <end position="41"/>
    </location>
</feature>
<dbReference type="InterPro" id="IPR045167">
    <property type="entry name" value="Hobbit"/>
</dbReference>
<feature type="compositionally biased region" description="Polar residues" evidence="2">
    <location>
        <begin position="2872"/>
        <end position="2885"/>
    </location>
</feature>
<accession>A0A4S2MVH2</accession>
<feature type="domain" description="FMP27 WPPW motif-containing RBG unit" evidence="6">
    <location>
        <begin position="1689"/>
        <end position="2217"/>
    </location>
</feature>
<feature type="compositionally biased region" description="Basic and acidic residues" evidence="2">
    <location>
        <begin position="1074"/>
        <end position="1084"/>
    </location>
</feature>